<dbReference type="InterPro" id="IPR004507">
    <property type="entry name" value="UbiX-like"/>
</dbReference>
<feature type="binding site" evidence="7">
    <location>
        <position position="170"/>
    </location>
    <ligand>
        <name>dimethylallyl phosphate</name>
        <dbReference type="ChEBI" id="CHEBI:88052"/>
    </ligand>
</feature>
<evidence type="ECO:0000256" key="6">
    <source>
        <dbReference type="ARBA" id="ARBA00060793"/>
    </source>
</evidence>
<keyword evidence="3 7" id="KW-0288">FMN</keyword>
<evidence type="ECO:0000256" key="5">
    <source>
        <dbReference type="ARBA" id="ARBA00050612"/>
    </source>
</evidence>
<comment type="caution">
    <text evidence="7">Lacks conserved residue(s) required for the propagation of feature annotation.</text>
</comment>
<dbReference type="EMBL" id="RJVA01000013">
    <property type="protein sequence ID" value="ROQ91061.1"/>
    <property type="molecule type" value="Genomic_DNA"/>
</dbReference>
<dbReference type="Proteomes" id="UP000276223">
    <property type="component" value="Unassembled WGS sequence"/>
</dbReference>
<dbReference type="GO" id="GO:0106141">
    <property type="term" value="F:flavin prenyltransferase activity"/>
    <property type="evidence" value="ECO:0007669"/>
    <property type="project" value="UniProtKB-EC"/>
</dbReference>
<keyword evidence="4 7" id="KW-0808">Transferase</keyword>
<keyword evidence="1 7" id="KW-0637">Prenyltransferase</keyword>
<feature type="binding site" evidence="7">
    <location>
        <begin position="89"/>
        <end position="92"/>
    </location>
    <ligand>
        <name>FMN</name>
        <dbReference type="ChEBI" id="CHEBI:58210"/>
    </ligand>
</feature>
<dbReference type="HAMAP" id="MF_01984">
    <property type="entry name" value="ubiX_pad"/>
    <property type="match status" value="1"/>
</dbReference>
<dbReference type="NCBIfam" id="NF004685">
    <property type="entry name" value="PRK06029.1"/>
    <property type="match status" value="1"/>
</dbReference>
<evidence type="ECO:0000313" key="9">
    <source>
        <dbReference type="EMBL" id="ROQ91061.1"/>
    </source>
</evidence>
<dbReference type="PANTHER" id="PTHR43374:SF1">
    <property type="entry name" value="FLAVIN PRENYLTRANSFERASE PAD1, MITOCHONDRIAL"/>
    <property type="match status" value="1"/>
</dbReference>
<dbReference type="NCBIfam" id="TIGR00421">
    <property type="entry name" value="ubiX_pad"/>
    <property type="match status" value="1"/>
</dbReference>
<dbReference type="GO" id="GO:0016831">
    <property type="term" value="F:carboxy-lyase activity"/>
    <property type="evidence" value="ECO:0007669"/>
    <property type="project" value="TreeGrafter"/>
</dbReference>
<evidence type="ECO:0000259" key="8">
    <source>
        <dbReference type="Pfam" id="PF02441"/>
    </source>
</evidence>
<dbReference type="InterPro" id="IPR036551">
    <property type="entry name" value="Flavin_trans-like"/>
</dbReference>
<comment type="function">
    <text evidence="7">Flavin prenyltransferase that catalyzes the synthesis of the prenylated FMN cofactor (prenyl-FMN) for 4-hydroxy-3-polyprenylbenzoic acid decarboxylase UbiD. The prenyltransferase is metal-independent and links a dimethylallyl moiety from dimethylallyl monophosphate (DMAP) to the flavin N5 and C6 atoms of FMN.</text>
</comment>
<accession>A0A3N1UT89</accession>
<dbReference type="SUPFAM" id="SSF52507">
    <property type="entry name" value="Homo-oligomeric flavin-containing Cys decarboxylases, HFCD"/>
    <property type="match status" value="1"/>
</dbReference>
<dbReference type="FunFam" id="3.40.50.1950:FF:000001">
    <property type="entry name" value="Flavin prenyltransferase UbiX"/>
    <property type="match status" value="1"/>
</dbReference>
<keyword evidence="10" id="KW-1185">Reference proteome</keyword>
<evidence type="ECO:0000256" key="3">
    <source>
        <dbReference type="ARBA" id="ARBA00022643"/>
    </source>
</evidence>
<comment type="caution">
    <text evidence="9">The sequence shown here is derived from an EMBL/GenBank/DDBJ whole genome shotgun (WGS) entry which is preliminary data.</text>
</comment>
<dbReference type="EC" id="2.5.1.129" evidence="7"/>
<name>A0A3N1UT89_9BACT</name>
<feature type="domain" description="Flavoprotein" evidence="8">
    <location>
        <begin position="6"/>
        <end position="175"/>
    </location>
</feature>
<sequence length="188" mass="20251">MKTLPVIVAVTGASGAPYARRLLQCLADQGVLAHVVASSAGRLVYRLETGKDIEEDLPDGTPLYDEDQFSAPIASGSFRTRGMVVVPCTMGTLAAIAHGLANNLIHRAADVCLKERRPLIVVPRETPLSLVHLKNMVAITEAGGLVLPPAPGFYHHPRCVDDLVEFIVGRILEHLGLTQEFMPAWQGL</sequence>
<feature type="binding site" evidence="7">
    <location>
        <position position="38"/>
    </location>
    <ligand>
        <name>FMN</name>
        <dbReference type="ChEBI" id="CHEBI:58210"/>
    </ligand>
</feature>
<dbReference type="OrthoDB" id="9781577at2"/>
<dbReference type="AlphaFoldDB" id="A0A3N1UT89"/>
<evidence type="ECO:0000256" key="2">
    <source>
        <dbReference type="ARBA" id="ARBA00022630"/>
    </source>
</evidence>
<feature type="binding site" evidence="7">
    <location>
        <begin position="12"/>
        <end position="14"/>
    </location>
    <ligand>
        <name>FMN</name>
        <dbReference type="ChEBI" id="CHEBI:58210"/>
    </ligand>
</feature>
<comment type="catalytic activity">
    <reaction evidence="5 7">
        <text>dimethylallyl phosphate + FMNH2 = prenylated FMNH2 + phosphate</text>
        <dbReference type="Rhea" id="RHEA:37743"/>
        <dbReference type="ChEBI" id="CHEBI:43474"/>
        <dbReference type="ChEBI" id="CHEBI:57618"/>
        <dbReference type="ChEBI" id="CHEBI:87467"/>
        <dbReference type="ChEBI" id="CHEBI:88052"/>
        <dbReference type="EC" id="2.5.1.129"/>
    </reaction>
</comment>
<dbReference type="Pfam" id="PF02441">
    <property type="entry name" value="Flavoprotein"/>
    <property type="match status" value="1"/>
</dbReference>
<feature type="binding site" evidence="7">
    <location>
        <position position="154"/>
    </location>
    <ligand>
        <name>dimethylallyl phosphate</name>
        <dbReference type="ChEBI" id="CHEBI:88052"/>
    </ligand>
</feature>
<organism evidence="9 10">
    <name type="scientific">Desulfosoma caldarium</name>
    <dbReference type="NCBI Taxonomy" id="610254"/>
    <lineage>
        <taxon>Bacteria</taxon>
        <taxon>Pseudomonadati</taxon>
        <taxon>Thermodesulfobacteriota</taxon>
        <taxon>Syntrophobacteria</taxon>
        <taxon>Syntrophobacterales</taxon>
        <taxon>Syntrophobacteraceae</taxon>
        <taxon>Desulfosoma</taxon>
    </lineage>
</organism>
<reference evidence="9 10" key="1">
    <citation type="submission" date="2018-11" db="EMBL/GenBank/DDBJ databases">
        <title>Genomic Encyclopedia of Type Strains, Phase IV (KMG-IV): sequencing the most valuable type-strain genomes for metagenomic binning, comparative biology and taxonomic classification.</title>
        <authorList>
            <person name="Goeker M."/>
        </authorList>
    </citation>
    <scope>NUCLEOTIDE SEQUENCE [LARGE SCALE GENOMIC DNA]</scope>
    <source>
        <strain evidence="9 10">DSM 22027</strain>
    </source>
</reference>
<gene>
    <name evidence="7" type="primary">ubiX</name>
    <name evidence="9" type="ORF">EDC27_2338</name>
</gene>
<comment type="similarity">
    <text evidence="6 7">Belongs to the UbiX/PAD1 family.</text>
</comment>
<evidence type="ECO:0000256" key="1">
    <source>
        <dbReference type="ARBA" id="ARBA00022602"/>
    </source>
</evidence>
<dbReference type="Gene3D" id="3.40.50.1950">
    <property type="entry name" value="Flavin prenyltransferase-like"/>
    <property type="match status" value="1"/>
</dbReference>
<protein>
    <recommendedName>
        <fullName evidence="7">Flavin prenyltransferase UbiX</fullName>
        <ecNumber evidence="7">2.5.1.129</ecNumber>
    </recommendedName>
</protein>
<proteinExistence type="inferred from homology"/>
<dbReference type="InterPro" id="IPR003382">
    <property type="entry name" value="Flavoprotein"/>
</dbReference>
<keyword evidence="2 7" id="KW-0285">Flavoprotein</keyword>
<dbReference type="PANTHER" id="PTHR43374">
    <property type="entry name" value="FLAVIN PRENYLTRANSFERASE"/>
    <property type="match status" value="1"/>
</dbReference>
<feature type="binding site" evidence="7">
    <location>
        <position position="124"/>
    </location>
    <ligand>
        <name>FMN</name>
        <dbReference type="ChEBI" id="CHEBI:58210"/>
    </ligand>
</feature>
<dbReference type="RefSeq" id="WP_123290783.1">
    <property type="nucleotide sequence ID" value="NZ_RJVA01000013.1"/>
</dbReference>
<evidence type="ECO:0000313" key="10">
    <source>
        <dbReference type="Proteomes" id="UP000276223"/>
    </source>
</evidence>
<evidence type="ECO:0000256" key="4">
    <source>
        <dbReference type="ARBA" id="ARBA00022679"/>
    </source>
</evidence>
<evidence type="ECO:0000256" key="7">
    <source>
        <dbReference type="HAMAP-Rule" id="MF_01984"/>
    </source>
</evidence>